<evidence type="ECO:0000313" key="6">
    <source>
        <dbReference type="Proteomes" id="UP000077734"/>
    </source>
</evidence>
<evidence type="ECO:0000256" key="3">
    <source>
        <dbReference type="PIRSR" id="PIRSR640198-3"/>
    </source>
</evidence>
<feature type="binding site" evidence="2">
    <location>
        <begin position="212"/>
        <end position="213"/>
    </location>
    <ligand>
        <name>ATP</name>
        <dbReference type="ChEBI" id="CHEBI:30616"/>
    </ligand>
</feature>
<keyword evidence="2" id="KW-0067">ATP-binding</keyword>
<evidence type="ECO:0000256" key="2">
    <source>
        <dbReference type="PIRSR" id="PIRSR640198-2"/>
    </source>
</evidence>
<dbReference type="RefSeq" id="WP_064025887.1">
    <property type="nucleotide sequence ID" value="NZ_LUUL01000061.1"/>
</dbReference>
<dbReference type="EMBL" id="LUUL01000061">
    <property type="protein sequence ID" value="OAI27886.1"/>
    <property type="molecule type" value="Genomic_DNA"/>
</dbReference>
<dbReference type="AlphaFoldDB" id="A0AA91I684"/>
<reference evidence="5 6" key="1">
    <citation type="submission" date="2016-03" db="EMBL/GenBank/DDBJ databases">
        <authorList>
            <person name="Heylen K."/>
            <person name="De Vos P."/>
            <person name="Vekeman B."/>
        </authorList>
    </citation>
    <scope>NUCLEOTIDE SEQUENCE [LARGE SCALE GENOMIC DNA]</scope>
    <source>
        <strain evidence="5 6">R-49807</strain>
    </source>
</reference>
<feature type="active site" evidence="1">
    <location>
        <position position="174"/>
    </location>
</feature>
<proteinExistence type="predicted"/>
<sequence>MSALAALLSQADALLSQLQQYCDWDSRSVDKATDIEYTYDSNRIEGNTLTLRETDLVINKGLTIGGKPLVEHLEAINHYEAVELIREMASHDAQFYRHDLLTLHALVLRGIDKQYAGRFRDIPVMISGSRHTPPQPWLLEEQMTGYFEFYAQNRQSLHPIVLAAELHERLVTIHPFVDGNGRTARLVMNLVLLQHGYPIAIIHGDTESRLAYYDALEQCNLGQDKQPFHGLIAEKVIEALQRRLALLQQKE</sequence>
<dbReference type="InterPro" id="IPR036597">
    <property type="entry name" value="Fido-like_dom_sf"/>
</dbReference>
<dbReference type="PROSITE" id="PS51459">
    <property type="entry name" value="FIDO"/>
    <property type="match status" value="1"/>
</dbReference>
<dbReference type="InterPro" id="IPR040198">
    <property type="entry name" value="Fido_containing"/>
</dbReference>
<feature type="domain" description="Fido" evidence="4">
    <location>
        <begin position="95"/>
        <end position="234"/>
    </location>
</feature>
<evidence type="ECO:0000256" key="1">
    <source>
        <dbReference type="PIRSR" id="PIRSR640198-1"/>
    </source>
</evidence>
<dbReference type="InterPro" id="IPR003812">
    <property type="entry name" value="Fido"/>
</dbReference>
<keyword evidence="2" id="KW-0547">Nucleotide-binding</keyword>
<dbReference type="SUPFAM" id="SSF140931">
    <property type="entry name" value="Fic-like"/>
    <property type="match status" value="1"/>
</dbReference>
<protein>
    <submittedName>
        <fullName evidence="5">Cell filamentation protein Fic</fullName>
    </submittedName>
</protein>
<name>A0AA91I684_9GAMM</name>
<organism evidence="5 6">
    <name type="scientific">Methylomonas koyamae</name>
    <dbReference type="NCBI Taxonomy" id="702114"/>
    <lineage>
        <taxon>Bacteria</taxon>
        <taxon>Pseudomonadati</taxon>
        <taxon>Pseudomonadota</taxon>
        <taxon>Gammaproteobacteria</taxon>
        <taxon>Methylococcales</taxon>
        <taxon>Methylococcaceae</taxon>
        <taxon>Methylomonas</taxon>
    </lineage>
</organism>
<comment type="caution">
    <text evidence="5">The sequence shown here is derived from an EMBL/GenBank/DDBJ whole genome shotgun (WGS) entry which is preliminary data.</text>
</comment>
<evidence type="ECO:0000313" key="5">
    <source>
        <dbReference type="EMBL" id="OAI27886.1"/>
    </source>
</evidence>
<feature type="binding site" evidence="2">
    <location>
        <begin position="178"/>
        <end position="185"/>
    </location>
    <ligand>
        <name>ATP</name>
        <dbReference type="ChEBI" id="CHEBI:30616"/>
    </ligand>
</feature>
<dbReference type="GO" id="GO:0005524">
    <property type="term" value="F:ATP binding"/>
    <property type="evidence" value="ECO:0007669"/>
    <property type="project" value="UniProtKB-KW"/>
</dbReference>
<dbReference type="Gene3D" id="1.10.3290.10">
    <property type="entry name" value="Fido-like domain"/>
    <property type="match status" value="1"/>
</dbReference>
<gene>
    <name evidence="5" type="ORF">A1356_07845</name>
</gene>
<accession>A0AA91I684</accession>
<keyword evidence="6" id="KW-1185">Reference proteome</keyword>
<feature type="binding site" evidence="2">
    <location>
        <position position="220"/>
    </location>
    <ligand>
        <name>ATP</name>
        <dbReference type="ChEBI" id="CHEBI:30616"/>
    </ligand>
</feature>
<dbReference type="Pfam" id="PF02661">
    <property type="entry name" value="Fic"/>
    <property type="match status" value="1"/>
</dbReference>
<dbReference type="PANTHER" id="PTHR13504:SF38">
    <property type="entry name" value="FIDO DOMAIN-CONTAINING PROTEIN"/>
    <property type="match status" value="1"/>
</dbReference>
<feature type="site" description="Important for autoinhibition of adenylyltransferase activity" evidence="3">
    <location>
        <position position="45"/>
    </location>
</feature>
<evidence type="ECO:0000259" key="4">
    <source>
        <dbReference type="PROSITE" id="PS51459"/>
    </source>
</evidence>
<dbReference type="Proteomes" id="UP000077734">
    <property type="component" value="Unassembled WGS sequence"/>
</dbReference>
<dbReference type="PANTHER" id="PTHR13504">
    <property type="entry name" value="FIDO DOMAIN-CONTAINING PROTEIN DDB_G0283145"/>
    <property type="match status" value="1"/>
</dbReference>